<dbReference type="Gene3D" id="3.30.830.10">
    <property type="entry name" value="Metalloenzyme, LuxS/M16 peptidase-like"/>
    <property type="match status" value="2"/>
</dbReference>
<keyword evidence="6" id="KW-0482">Metalloprotease</keyword>
<evidence type="ECO:0000256" key="4">
    <source>
        <dbReference type="ARBA" id="ARBA00022801"/>
    </source>
</evidence>
<sequence>MPPEHIHRYALSNGLRVVLAPDSRTPRVGVAVHYGVGFRSEEPGHAGFAHLLEHLMFRGSRNLPDGRFHDHIVQSFGESGGTTRQDYTEYFQKVPVGALEAALFAEADRMRAPLFTTESLRDQLRGIQQEIEDAIHGDLLGDLAWPSLPAAAYRTWSNAHNGYGRPEDLAGVTPDQCAAFFHRHYTPGNAVLTVTGDFARDRVVDLVDRHFGDIGAHDPSPLGLPATEPAWTADQWHTGTQPGLPGAAVAFAHRLSSPREDLDGYLSHMLVAELLTEDPVELPGASPARVDSSCGFFEPLDTLGPDTLVTTARLPAAEHAAPLLAGLRDRATGIANTRGTGKEAAARIIQRHHREHADPMRLARSLGRTELLLGDAELLHRIPERLDAAIELLPVTARRIGSAHAAALVLVPGARRERPTHRSEPEAPTARRSAAPAGAGSSRALAPPALIPQTSDVAADVFDTAVDTRLRLVGARDARVPLVELRLRIPLGERVWARPGREGRLVHALQIRLSELGGPAPGTSLELDTDGQWLRAVGAANPDRVQAWLTRLGAVLAGPSGTWNRLPPARPPQSPYVFADVAIRALALAGVETTDEEPVAAPAPDGALLVAVGPVDPEKLRVMVLESFSAWWARAPDKAVEHAPREPNGEPLFLPGRGRSAHLTLWTPQPAGIPSAASLHLAIAALGGHPASRLITAALRQDGKGAIVYAGYDWMGDRERVFIRSSQPREGLEASLSTFRRELRRLADDPPCSDELAGVVDYCTAQIPVAFDSPNALADMLAAVVGGRFGARWPTEAVAELRSTSADQVREAAGLLGRADFQAVAVVPQAPAGTSGE</sequence>
<name>A0ABU2KP18_9ACTN</name>
<dbReference type="SUPFAM" id="SSF63411">
    <property type="entry name" value="LuxS/MPP-like metallohydrolase"/>
    <property type="match status" value="2"/>
</dbReference>
<evidence type="ECO:0000256" key="6">
    <source>
        <dbReference type="ARBA" id="ARBA00023049"/>
    </source>
</evidence>
<gene>
    <name evidence="11" type="ORF">RM446_02285</name>
</gene>
<evidence type="ECO:0000256" key="5">
    <source>
        <dbReference type="ARBA" id="ARBA00022833"/>
    </source>
</evidence>
<dbReference type="InterPro" id="IPR011765">
    <property type="entry name" value="Pept_M16_N"/>
</dbReference>
<dbReference type="InterPro" id="IPR050626">
    <property type="entry name" value="Peptidase_M16"/>
</dbReference>
<dbReference type="Pfam" id="PF00675">
    <property type="entry name" value="Peptidase_M16"/>
    <property type="match status" value="1"/>
</dbReference>
<dbReference type="InterPro" id="IPR001431">
    <property type="entry name" value="Pept_M16_Zn_BS"/>
</dbReference>
<keyword evidence="2" id="KW-0645">Protease</keyword>
<feature type="compositionally biased region" description="Basic and acidic residues" evidence="8">
    <location>
        <begin position="414"/>
        <end position="425"/>
    </location>
</feature>
<evidence type="ECO:0000259" key="9">
    <source>
        <dbReference type="Pfam" id="PF00675"/>
    </source>
</evidence>
<dbReference type="EMBL" id="JAVREK010000002">
    <property type="protein sequence ID" value="MDT0300937.1"/>
    <property type="molecule type" value="Genomic_DNA"/>
</dbReference>
<dbReference type="InterPro" id="IPR011249">
    <property type="entry name" value="Metalloenz_LuxS/M16"/>
</dbReference>
<evidence type="ECO:0000256" key="8">
    <source>
        <dbReference type="SAM" id="MobiDB-lite"/>
    </source>
</evidence>
<dbReference type="RefSeq" id="WP_311543372.1">
    <property type="nucleotide sequence ID" value="NZ_JAVREK010000002.1"/>
</dbReference>
<keyword evidence="3" id="KW-0479">Metal-binding</keyword>
<evidence type="ECO:0000256" key="3">
    <source>
        <dbReference type="ARBA" id="ARBA00022723"/>
    </source>
</evidence>
<evidence type="ECO:0000256" key="1">
    <source>
        <dbReference type="ARBA" id="ARBA00007261"/>
    </source>
</evidence>
<protein>
    <submittedName>
        <fullName evidence="11">Insulinase family protein</fullName>
    </submittedName>
</protein>
<dbReference type="PANTHER" id="PTHR43690:SF17">
    <property type="entry name" value="PROTEIN YHJJ"/>
    <property type="match status" value="1"/>
</dbReference>
<keyword evidence="12" id="KW-1185">Reference proteome</keyword>
<comment type="caution">
    <text evidence="11">The sequence shown here is derived from an EMBL/GenBank/DDBJ whole genome shotgun (WGS) entry which is preliminary data.</text>
</comment>
<keyword evidence="5" id="KW-0862">Zinc</keyword>
<dbReference type="Proteomes" id="UP001183226">
    <property type="component" value="Unassembled WGS sequence"/>
</dbReference>
<evidence type="ECO:0000313" key="12">
    <source>
        <dbReference type="Proteomes" id="UP001183226"/>
    </source>
</evidence>
<evidence type="ECO:0000256" key="7">
    <source>
        <dbReference type="RuleBase" id="RU004447"/>
    </source>
</evidence>
<evidence type="ECO:0000256" key="2">
    <source>
        <dbReference type="ARBA" id="ARBA00022670"/>
    </source>
</evidence>
<feature type="domain" description="Peptidase M16 N-terminal" evidence="9">
    <location>
        <begin position="16"/>
        <end position="154"/>
    </location>
</feature>
<accession>A0ABU2KP18</accession>
<feature type="domain" description="Peptidase M16 C-terminal" evidence="10">
    <location>
        <begin position="604"/>
        <end position="758"/>
    </location>
</feature>
<dbReference type="PANTHER" id="PTHR43690">
    <property type="entry name" value="NARDILYSIN"/>
    <property type="match status" value="1"/>
</dbReference>
<reference evidence="12" key="1">
    <citation type="submission" date="2023-07" db="EMBL/GenBank/DDBJ databases">
        <title>30 novel species of actinomycetes from the DSMZ collection.</title>
        <authorList>
            <person name="Nouioui I."/>
        </authorList>
    </citation>
    <scope>NUCLEOTIDE SEQUENCE [LARGE SCALE GENOMIC DNA]</scope>
    <source>
        <strain evidence="12">DSM 45055</strain>
    </source>
</reference>
<evidence type="ECO:0000313" key="11">
    <source>
        <dbReference type="EMBL" id="MDT0300937.1"/>
    </source>
</evidence>
<feature type="region of interest" description="Disordered" evidence="8">
    <location>
        <begin position="411"/>
        <end position="446"/>
    </location>
</feature>
<dbReference type="Pfam" id="PF05193">
    <property type="entry name" value="Peptidase_M16_C"/>
    <property type="match status" value="2"/>
</dbReference>
<evidence type="ECO:0000259" key="10">
    <source>
        <dbReference type="Pfam" id="PF05193"/>
    </source>
</evidence>
<feature type="domain" description="Peptidase M16 C-terminal" evidence="10">
    <location>
        <begin position="172"/>
        <end position="258"/>
    </location>
</feature>
<keyword evidence="4" id="KW-0378">Hydrolase</keyword>
<proteinExistence type="inferred from homology"/>
<dbReference type="PROSITE" id="PS00143">
    <property type="entry name" value="INSULINASE"/>
    <property type="match status" value="1"/>
</dbReference>
<feature type="compositionally biased region" description="Low complexity" evidence="8">
    <location>
        <begin position="430"/>
        <end position="446"/>
    </location>
</feature>
<organism evidence="11 12">
    <name type="scientific">Streptomonospora wellingtoniae</name>
    <dbReference type="NCBI Taxonomy" id="3075544"/>
    <lineage>
        <taxon>Bacteria</taxon>
        <taxon>Bacillati</taxon>
        <taxon>Actinomycetota</taxon>
        <taxon>Actinomycetes</taxon>
        <taxon>Streptosporangiales</taxon>
        <taxon>Nocardiopsidaceae</taxon>
        <taxon>Streptomonospora</taxon>
    </lineage>
</organism>
<dbReference type="InterPro" id="IPR007863">
    <property type="entry name" value="Peptidase_M16_C"/>
</dbReference>
<comment type="similarity">
    <text evidence="1 7">Belongs to the peptidase M16 family.</text>
</comment>